<accession>A0AAD1R6A0</accession>
<proteinExistence type="predicted"/>
<evidence type="ECO:0000313" key="2">
    <source>
        <dbReference type="Proteomes" id="UP001295444"/>
    </source>
</evidence>
<keyword evidence="2" id="KW-1185">Reference proteome</keyword>
<protein>
    <submittedName>
        <fullName evidence="1">Uncharacterized protein</fullName>
    </submittedName>
</protein>
<sequence length="51" mass="5927">MRWVYANHSCATDSWSTHAQLDLVSRLCFTDKLESVVMSTSRAYLQNTESW</sequence>
<organism evidence="1 2">
    <name type="scientific">Pelobates cultripes</name>
    <name type="common">Western spadefoot toad</name>
    <dbReference type="NCBI Taxonomy" id="61616"/>
    <lineage>
        <taxon>Eukaryota</taxon>
        <taxon>Metazoa</taxon>
        <taxon>Chordata</taxon>
        <taxon>Craniata</taxon>
        <taxon>Vertebrata</taxon>
        <taxon>Euteleostomi</taxon>
        <taxon>Amphibia</taxon>
        <taxon>Batrachia</taxon>
        <taxon>Anura</taxon>
        <taxon>Pelobatoidea</taxon>
        <taxon>Pelobatidae</taxon>
        <taxon>Pelobates</taxon>
    </lineage>
</organism>
<dbReference type="EMBL" id="OW240912">
    <property type="protein sequence ID" value="CAH2224625.1"/>
    <property type="molecule type" value="Genomic_DNA"/>
</dbReference>
<evidence type="ECO:0000313" key="1">
    <source>
        <dbReference type="EMBL" id="CAH2224625.1"/>
    </source>
</evidence>
<dbReference type="AlphaFoldDB" id="A0AAD1R6A0"/>
<reference evidence="1" key="1">
    <citation type="submission" date="2022-03" db="EMBL/GenBank/DDBJ databases">
        <authorList>
            <person name="Alioto T."/>
            <person name="Alioto T."/>
            <person name="Gomez Garrido J."/>
        </authorList>
    </citation>
    <scope>NUCLEOTIDE SEQUENCE</scope>
</reference>
<dbReference type="Proteomes" id="UP001295444">
    <property type="component" value="Chromosome 01"/>
</dbReference>
<gene>
    <name evidence="1" type="ORF">PECUL_23A026717</name>
</gene>
<name>A0AAD1R6A0_PELCU</name>